<dbReference type="Gene3D" id="3.30.56.70">
    <property type="entry name" value="N2,N2-dimethylguanosine tRNA methyltransferase, C-terminal domain"/>
    <property type="match status" value="1"/>
</dbReference>
<evidence type="ECO:0000256" key="10">
    <source>
        <dbReference type="SAM" id="MobiDB-lite"/>
    </source>
</evidence>
<keyword evidence="12" id="KW-1185">Reference proteome</keyword>
<evidence type="ECO:0000256" key="1">
    <source>
        <dbReference type="ARBA" id="ARBA00022555"/>
    </source>
</evidence>
<dbReference type="STRING" id="1353952.A0A165H7T1"/>
<dbReference type="Proteomes" id="UP000076842">
    <property type="component" value="Unassembled WGS sequence"/>
</dbReference>
<keyword evidence="6 9" id="KW-0694">RNA-binding</keyword>
<keyword evidence="2 9" id="KW-0489">Methyltransferase</keyword>
<dbReference type="PANTHER" id="PTHR10631:SF3">
    <property type="entry name" value="TRNA (GUANINE(26)-N(2))-DIMETHYLTRANSFERASE"/>
    <property type="match status" value="1"/>
</dbReference>
<dbReference type="Gene3D" id="3.40.50.150">
    <property type="entry name" value="Vaccinia Virus protein VP39"/>
    <property type="match status" value="1"/>
</dbReference>
<keyword evidence="4 9" id="KW-0949">S-adenosyl-L-methionine</keyword>
<dbReference type="GO" id="GO:0005634">
    <property type="term" value="C:nucleus"/>
    <property type="evidence" value="ECO:0007669"/>
    <property type="project" value="TreeGrafter"/>
</dbReference>
<keyword evidence="5 9" id="KW-0819">tRNA processing</keyword>
<evidence type="ECO:0000256" key="7">
    <source>
        <dbReference type="ARBA" id="ARBA00039099"/>
    </source>
</evidence>
<dbReference type="GO" id="GO:0000049">
    <property type="term" value="F:tRNA binding"/>
    <property type="evidence" value="ECO:0007669"/>
    <property type="project" value="UniProtKB-UniRule"/>
</dbReference>
<evidence type="ECO:0000256" key="5">
    <source>
        <dbReference type="ARBA" id="ARBA00022694"/>
    </source>
</evidence>
<organism evidence="11 12">
    <name type="scientific">Calocera cornea HHB12733</name>
    <dbReference type="NCBI Taxonomy" id="1353952"/>
    <lineage>
        <taxon>Eukaryota</taxon>
        <taxon>Fungi</taxon>
        <taxon>Dikarya</taxon>
        <taxon>Basidiomycota</taxon>
        <taxon>Agaricomycotina</taxon>
        <taxon>Dacrymycetes</taxon>
        <taxon>Dacrymycetales</taxon>
        <taxon>Dacrymycetaceae</taxon>
        <taxon>Calocera</taxon>
    </lineage>
</organism>
<dbReference type="InParanoid" id="A0A165H7T1"/>
<dbReference type="AlphaFoldDB" id="A0A165H7T1"/>
<proteinExistence type="inferred from homology"/>
<dbReference type="FunCoup" id="A0A165H7T1">
    <property type="interactions" value="880"/>
</dbReference>
<comment type="catalytic activity">
    <reaction evidence="8 9">
        <text>guanosine(26) in tRNA + 2 S-adenosyl-L-methionine = N(2)-dimethylguanosine(26) in tRNA + 2 S-adenosyl-L-homocysteine + 2 H(+)</text>
        <dbReference type="Rhea" id="RHEA:43140"/>
        <dbReference type="Rhea" id="RHEA-COMP:10359"/>
        <dbReference type="Rhea" id="RHEA-COMP:10360"/>
        <dbReference type="ChEBI" id="CHEBI:15378"/>
        <dbReference type="ChEBI" id="CHEBI:57856"/>
        <dbReference type="ChEBI" id="CHEBI:59789"/>
        <dbReference type="ChEBI" id="CHEBI:74269"/>
        <dbReference type="ChEBI" id="CHEBI:74513"/>
        <dbReference type="EC" id="2.1.1.216"/>
    </reaction>
</comment>
<sequence>MTTADPAPAPAPAPASAPAPDPAQPPPIHIPPNHTLHRESTTSILLAHTDAFLNPAQQFNRDLSVAVIRGWSERFADEKRVRWAGKRKRREDGLAAPGRKRRKVDTYRPHRFTLLEAFSATGLRSIRYAKEIPLVKYVVANDLSAAAVQSIRRNLEINGLAPPPAPTNGTTPTPALQPLVRVSQGDARLALYTHTSLTNRYDAVDLDPYGTAAPFLDAAVQAVADGGLLCVTCTDMAVLASTNYAEKCFANYGGVPVKAEYCHEAALRLVLHAISSSAARYGRTITPLLSLSIDFYVRLFVRVRTSPLEVKHAASRTGTVYVCSGCQAAHLQPLGRVVPDAKQGREFKLAQGPPGGTAGEYCAECGGRFHVAGPMWIGALHERAFVQRVLAHVTASDETAYGTHARMRGMLTVAAEELDTPFFFSPAALAGLFHCVCPSLQEVVSALLNAGHACTRSHALAGSVKTTASREEVHDIFRCWIKSHPVNMSKVKEGSPTKRLLEKEPKKEADFTPHPDFHAKFSGIKLIRYTAEKWAPGTRSKM</sequence>
<accession>A0A165H7T1</accession>
<dbReference type="Pfam" id="PF02005">
    <property type="entry name" value="TRM"/>
    <property type="match status" value="1"/>
</dbReference>
<reference evidence="11 12" key="1">
    <citation type="journal article" date="2016" name="Mol. Biol. Evol.">
        <title>Comparative Genomics of Early-Diverging Mushroom-Forming Fungi Provides Insights into the Origins of Lignocellulose Decay Capabilities.</title>
        <authorList>
            <person name="Nagy L.G."/>
            <person name="Riley R."/>
            <person name="Tritt A."/>
            <person name="Adam C."/>
            <person name="Daum C."/>
            <person name="Floudas D."/>
            <person name="Sun H."/>
            <person name="Yadav J.S."/>
            <person name="Pangilinan J."/>
            <person name="Larsson K.H."/>
            <person name="Matsuura K."/>
            <person name="Barry K."/>
            <person name="Labutti K."/>
            <person name="Kuo R."/>
            <person name="Ohm R.A."/>
            <person name="Bhattacharya S.S."/>
            <person name="Shirouzu T."/>
            <person name="Yoshinaga Y."/>
            <person name="Martin F.M."/>
            <person name="Grigoriev I.V."/>
            <person name="Hibbett D.S."/>
        </authorList>
    </citation>
    <scope>NUCLEOTIDE SEQUENCE [LARGE SCALE GENOMIC DNA]</scope>
    <source>
        <strain evidence="11 12">HHB12733</strain>
    </source>
</reference>
<dbReference type="PANTHER" id="PTHR10631">
    <property type="entry name" value="N 2 ,N 2 -DIMETHYLGUANOSINE TRNA METHYLTRANSFERASE"/>
    <property type="match status" value="1"/>
</dbReference>
<evidence type="ECO:0000256" key="3">
    <source>
        <dbReference type="ARBA" id="ARBA00022679"/>
    </source>
</evidence>
<dbReference type="GO" id="GO:0002940">
    <property type="term" value="P:tRNA N2-guanine methylation"/>
    <property type="evidence" value="ECO:0007669"/>
    <property type="project" value="TreeGrafter"/>
</dbReference>
<dbReference type="PROSITE" id="PS51626">
    <property type="entry name" value="SAM_MT_TRM1"/>
    <property type="match status" value="1"/>
</dbReference>
<evidence type="ECO:0000256" key="6">
    <source>
        <dbReference type="ARBA" id="ARBA00022884"/>
    </source>
</evidence>
<feature type="region of interest" description="Disordered" evidence="10">
    <location>
        <begin position="1"/>
        <end position="35"/>
    </location>
</feature>
<dbReference type="SUPFAM" id="SSF53335">
    <property type="entry name" value="S-adenosyl-L-methionine-dependent methyltransferases"/>
    <property type="match status" value="1"/>
</dbReference>
<dbReference type="OrthoDB" id="6349953at2759"/>
<dbReference type="GO" id="GO:0160104">
    <property type="term" value="F:tRNA (guanine(26)-N2)-dimethyltransferase activity"/>
    <property type="evidence" value="ECO:0007669"/>
    <property type="project" value="UniProtKB-UniRule"/>
</dbReference>
<gene>
    <name evidence="11" type="ORF">CALCODRAFT_467539</name>
</gene>
<keyword evidence="3 9" id="KW-0808">Transferase</keyword>
<dbReference type="InterPro" id="IPR002905">
    <property type="entry name" value="Trm1"/>
</dbReference>
<dbReference type="CDD" id="cd02440">
    <property type="entry name" value="AdoMet_MTases"/>
    <property type="match status" value="1"/>
</dbReference>
<protein>
    <recommendedName>
        <fullName evidence="7 9">tRNA (guanine(26)-N(2))-dimethyltransferase</fullName>
        <ecNumber evidence="7 9">2.1.1.216</ecNumber>
    </recommendedName>
</protein>
<evidence type="ECO:0000256" key="9">
    <source>
        <dbReference type="PROSITE-ProRule" id="PRU00958"/>
    </source>
</evidence>
<dbReference type="NCBIfam" id="TIGR00308">
    <property type="entry name" value="TRM1"/>
    <property type="match status" value="1"/>
</dbReference>
<dbReference type="InterPro" id="IPR029063">
    <property type="entry name" value="SAM-dependent_MTases_sf"/>
</dbReference>
<comment type="similarity">
    <text evidence="9">Belongs to the class I-like SAM-binding methyltransferase superfamily. Trm1 family.</text>
</comment>
<dbReference type="EC" id="2.1.1.216" evidence="7 9"/>
<name>A0A165H7T1_9BASI</name>
<dbReference type="EMBL" id="KV423945">
    <property type="protein sequence ID" value="KZT58962.1"/>
    <property type="molecule type" value="Genomic_DNA"/>
</dbReference>
<evidence type="ECO:0000313" key="12">
    <source>
        <dbReference type="Proteomes" id="UP000076842"/>
    </source>
</evidence>
<evidence type="ECO:0000256" key="4">
    <source>
        <dbReference type="ARBA" id="ARBA00022691"/>
    </source>
</evidence>
<keyword evidence="1 9" id="KW-0820">tRNA-binding</keyword>
<dbReference type="FunFam" id="3.30.56.70:FF:000001">
    <property type="entry name" value="tRNA (guanine(26)-N(2))-dimethyltransferase"/>
    <property type="match status" value="1"/>
</dbReference>
<feature type="compositionally biased region" description="Pro residues" evidence="10">
    <location>
        <begin position="7"/>
        <end position="30"/>
    </location>
</feature>
<dbReference type="InterPro" id="IPR042296">
    <property type="entry name" value="tRNA_met_Trm1_C"/>
</dbReference>
<evidence type="ECO:0000256" key="8">
    <source>
        <dbReference type="ARBA" id="ARBA00051897"/>
    </source>
</evidence>
<evidence type="ECO:0000256" key="2">
    <source>
        <dbReference type="ARBA" id="ARBA00022603"/>
    </source>
</evidence>
<evidence type="ECO:0000313" key="11">
    <source>
        <dbReference type="EMBL" id="KZT58962.1"/>
    </source>
</evidence>
<feature type="region of interest" description="Disordered" evidence="10">
    <location>
        <begin position="490"/>
        <end position="509"/>
    </location>
</feature>